<organism evidence="2 3">
    <name type="scientific">Geotalea uraniireducens (strain Rf4)</name>
    <name type="common">Geobacter uraniireducens</name>
    <dbReference type="NCBI Taxonomy" id="351605"/>
    <lineage>
        <taxon>Bacteria</taxon>
        <taxon>Pseudomonadati</taxon>
        <taxon>Thermodesulfobacteriota</taxon>
        <taxon>Desulfuromonadia</taxon>
        <taxon>Geobacterales</taxon>
        <taxon>Geobacteraceae</taxon>
        <taxon>Geotalea</taxon>
    </lineage>
</organism>
<dbReference type="SUPFAM" id="SSF52091">
    <property type="entry name" value="SpoIIaa-like"/>
    <property type="match status" value="1"/>
</dbReference>
<accession>A5G5U9</accession>
<dbReference type="RefSeq" id="WP_011939836.1">
    <property type="nucleotide sequence ID" value="NC_009483.1"/>
</dbReference>
<dbReference type="PROSITE" id="PS50801">
    <property type="entry name" value="STAS"/>
    <property type="match status" value="1"/>
</dbReference>
<reference evidence="2 3" key="1">
    <citation type="submission" date="2007-05" db="EMBL/GenBank/DDBJ databases">
        <title>Complete sequence of Geobacter uraniireducens Rf4.</title>
        <authorList>
            <consortium name="US DOE Joint Genome Institute"/>
            <person name="Copeland A."/>
            <person name="Lucas S."/>
            <person name="Lapidus A."/>
            <person name="Barry K."/>
            <person name="Detter J.C."/>
            <person name="Glavina del Rio T."/>
            <person name="Hammon N."/>
            <person name="Israni S."/>
            <person name="Dalin E."/>
            <person name="Tice H."/>
            <person name="Pitluck S."/>
            <person name="Chertkov O."/>
            <person name="Brettin T."/>
            <person name="Bruce D."/>
            <person name="Han C."/>
            <person name="Schmutz J."/>
            <person name="Larimer F."/>
            <person name="Land M."/>
            <person name="Hauser L."/>
            <person name="Kyrpides N."/>
            <person name="Mikhailova N."/>
            <person name="Shelobolina E."/>
            <person name="Aklujkar M."/>
            <person name="Lovley D."/>
            <person name="Richardson P."/>
        </authorList>
    </citation>
    <scope>NUCLEOTIDE SEQUENCE [LARGE SCALE GENOMIC DNA]</scope>
    <source>
        <strain evidence="3">ATCC BAA-1134 / JCM 13001 / Rf4</strain>
    </source>
</reference>
<dbReference type="AlphaFoldDB" id="A5G5U9"/>
<dbReference type="CDD" id="cd07043">
    <property type="entry name" value="STAS_anti-anti-sigma_factors"/>
    <property type="match status" value="1"/>
</dbReference>
<dbReference type="Proteomes" id="UP000006695">
    <property type="component" value="Chromosome"/>
</dbReference>
<dbReference type="EMBL" id="CP000698">
    <property type="protein sequence ID" value="ABQ27167.1"/>
    <property type="molecule type" value="Genomic_DNA"/>
</dbReference>
<dbReference type="InterPro" id="IPR036513">
    <property type="entry name" value="STAS_dom_sf"/>
</dbReference>
<dbReference type="OrthoDB" id="5397031at2"/>
<dbReference type="PANTHER" id="PTHR35849:SF2">
    <property type="entry name" value="BLR2341 PROTEIN"/>
    <property type="match status" value="1"/>
</dbReference>
<evidence type="ECO:0000313" key="2">
    <source>
        <dbReference type="EMBL" id="ABQ27167.1"/>
    </source>
</evidence>
<dbReference type="Gene3D" id="3.30.750.24">
    <property type="entry name" value="STAS domain"/>
    <property type="match status" value="1"/>
</dbReference>
<dbReference type="InterPro" id="IPR058548">
    <property type="entry name" value="MlaB-like_STAS"/>
</dbReference>
<keyword evidence="3" id="KW-1185">Reference proteome</keyword>
<dbReference type="InterPro" id="IPR052746">
    <property type="entry name" value="MlaB_ABC_Transporter"/>
</dbReference>
<dbReference type="PANTHER" id="PTHR35849">
    <property type="entry name" value="BLR2341 PROTEIN"/>
    <property type="match status" value="1"/>
</dbReference>
<evidence type="ECO:0000259" key="1">
    <source>
        <dbReference type="PROSITE" id="PS50801"/>
    </source>
</evidence>
<dbReference type="Pfam" id="PF13466">
    <property type="entry name" value="STAS_2"/>
    <property type="match status" value="1"/>
</dbReference>
<sequence>MAVFEVSTTTSEGEPSTVVVSISGSMTVQYAGELKTALLTVLDSAEQIRLDVGNVTEVDLAGLQLLCSAHRTSVQLNKQFVFCDGYNEVVKKIGREAGFQRHVGCALDKGKSCIWVGGKH</sequence>
<dbReference type="InterPro" id="IPR002645">
    <property type="entry name" value="STAS_dom"/>
</dbReference>
<dbReference type="HOGENOM" id="CLU_166047_0_0_7"/>
<dbReference type="STRING" id="351605.Gura_2995"/>
<evidence type="ECO:0000313" key="3">
    <source>
        <dbReference type="Proteomes" id="UP000006695"/>
    </source>
</evidence>
<gene>
    <name evidence="2" type="ordered locus">Gura_2995</name>
</gene>
<proteinExistence type="predicted"/>
<name>A5G5U9_GEOUR</name>
<feature type="domain" description="STAS" evidence="1">
    <location>
        <begin position="7"/>
        <end position="66"/>
    </location>
</feature>
<dbReference type="KEGG" id="gur:Gura_2995"/>
<protein>
    <submittedName>
        <fullName evidence="2">Sulfate transporter/antisigma-factor antagonist STAS</fullName>
    </submittedName>
</protein>